<comment type="caution">
    <text evidence="3">The sequence shown here is derived from an EMBL/GenBank/DDBJ whole genome shotgun (WGS) entry which is preliminary data.</text>
</comment>
<gene>
    <name evidence="3" type="ORF">P9847_11390</name>
</gene>
<dbReference type="RefSeq" id="WP_328277879.1">
    <property type="nucleotide sequence ID" value="NZ_JARTLD010000028.1"/>
</dbReference>
<sequence length="363" mass="41503">MARPLKESLDYFPLDIDFDQDDKLVVVIGKYGMQGLGVIVKIMGEVYRNGYFYPWTEREHYVCSNRVNVDINLLKEIVNECIKWGFFNQKVYESHNVLTSKGFQKRYIEAAKRRKSISIIEDYLLIDPSEECKNVSHSISIINANGNPVNVYINPDKCNNKSAETPQSKVKESKGKESKKEDKDTSADLPPANPDPQNPASPKSRVKKKRVYEETSPYYRMALYFKNKVEQMAEAEGLKHLTANTNLQSWADDFRKLEDIDKQSDRQLIQQVMDWVVKDEFWSKNVISASSFRDKFPRLVLEMKKSGRPKKSFQGGSNKPHNPVVEPTTSGEGVSDEEFEALMRAAEEMKSSKGGRSYAKALA</sequence>
<reference evidence="3 4" key="1">
    <citation type="submission" date="2023-03" db="EMBL/GenBank/DDBJ databases">
        <title>Bacillus Genome Sequencing.</title>
        <authorList>
            <person name="Dunlap C."/>
        </authorList>
    </citation>
    <scope>NUCLEOTIDE SEQUENCE [LARGE SCALE GENOMIC DNA]</scope>
    <source>
        <strain evidence="3 4">NRS-52</strain>
    </source>
</reference>
<feature type="region of interest" description="Disordered" evidence="1">
    <location>
        <begin position="307"/>
        <end position="339"/>
    </location>
</feature>
<dbReference type="Proteomes" id="UP001343257">
    <property type="component" value="Unassembled WGS sequence"/>
</dbReference>
<evidence type="ECO:0000256" key="1">
    <source>
        <dbReference type="SAM" id="MobiDB-lite"/>
    </source>
</evidence>
<feature type="compositionally biased region" description="Basic and acidic residues" evidence="1">
    <location>
        <begin position="169"/>
        <end position="186"/>
    </location>
</feature>
<feature type="region of interest" description="Disordered" evidence="1">
    <location>
        <begin position="155"/>
        <end position="209"/>
    </location>
</feature>
<dbReference type="PANTHER" id="PTHR39196:SF1">
    <property type="entry name" value="PRIMOSOME, DNAD SUBUNIT"/>
    <property type="match status" value="1"/>
</dbReference>
<name>A0ABU6PUQ8_9BACL</name>
<evidence type="ECO:0000313" key="3">
    <source>
        <dbReference type="EMBL" id="MED5017906.1"/>
    </source>
</evidence>
<dbReference type="PANTHER" id="PTHR39196">
    <property type="entry name" value="PRIMOSOME, DNAD SUBUNIT"/>
    <property type="match status" value="1"/>
</dbReference>
<dbReference type="InterPro" id="IPR025400">
    <property type="entry name" value="Lin1244/Lin1753-like_N"/>
</dbReference>
<accession>A0ABU6PUQ8</accession>
<feature type="domain" description="Lin1244/Lin1753-like N-terminal" evidence="2">
    <location>
        <begin position="11"/>
        <end position="102"/>
    </location>
</feature>
<dbReference type="Pfam" id="PF14297">
    <property type="entry name" value="Lin1244_N"/>
    <property type="match status" value="1"/>
</dbReference>
<proteinExistence type="predicted"/>
<keyword evidence="4" id="KW-1185">Reference proteome</keyword>
<evidence type="ECO:0000259" key="2">
    <source>
        <dbReference type="Pfam" id="PF14297"/>
    </source>
</evidence>
<protein>
    <submittedName>
        <fullName evidence="3">DUF4373 domain-containing protein</fullName>
    </submittedName>
</protein>
<organism evidence="3 4">
    <name type="scientific">Paenibacillus chibensis</name>
    <dbReference type="NCBI Taxonomy" id="59846"/>
    <lineage>
        <taxon>Bacteria</taxon>
        <taxon>Bacillati</taxon>
        <taxon>Bacillota</taxon>
        <taxon>Bacilli</taxon>
        <taxon>Bacillales</taxon>
        <taxon>Paenibacillaceae</taxon>
        <taxon>Paenibacillus</taxon>
    </lineage>
</organism>
<dbReference type="EMBL" id="JARTLD010000028">
    <property type="protein sequence ID" value="MED5017906.1"/>
    <property type="molecule type" value="Genomic_DNA"/>
</dbReference>
<evidence type="ECO:0000313" key="4">
    <source>
        <dbReference type="Proteomes" id="UP001343257"/>
    </source>
</evidence>